<comment type="caution">
    <text evidence="11">The sequence shown here is derived from an EMBL/GenBank/DDBJ whole genome shotgun (WGS) entry which is preliminary data.</text>
</comment>
<keyword evidence="6" id="KW-0804">Transcription</keyword>
<keyword evidence="4" id="KW-0238">DNA-binding</keyword>
<dbReference type="InterPro" id="IPR001471">
    <property type="entry name" value="AP2/ERF_dom"/>
</dbReference>
<dbReference type="InterPro" id="IPR044808">
    <property type="entry name" value="ERF_plant"/>
</dbReference>
<accession>A0AAP0LQW1</accession>
<evidence type="ECO:0000256" key="5">
    <source>
        <dbReference type="ARBA" id="ARBA00023159"/>
    </source>
</evidence>
<dbReference type="GO" id="GO:0005634">
    <property type="term" value="C:nucleus"/>
    <property type="evidence" value="ECO:0007669"/>
    <property type="project" value="UniProtKB-SubCell"/>
</dbReference>
<reference evidence="11 12" key="1">
    <citation type="submission" date="2024-05" db="EMBL/GenBank/DDBJ databases">
        <title>Haplotype-resolved chromosome-level genome assembly of Huyou (Citrus changshanensis).</title>
        <authorList>
            <person name="Miao C."/>
            <person name="Chen W."/>
            <person name="Wu Y."/>
            <person name="Wang L."/>
            <person name="Zhao S."/>
            <person name="Grierson D."/>
            <person name="Xu C."/>
            <person name="Chen K."/>
        </authorList>
    </citation>
    <scope>NUCLEOTIDE SEQUENCE [LARGE SCALE GENOMIC DNA]</scope>
    <source>
        <strain evidence="11">01-14</strain>
        <tissue evidence="11">Leaf</tissue>
    </source>
</reference>
<evidence type="ECO:0000256" key="3">
    <source>
        <dbReference type="ARBA" id="ARBA00023015"/>
    </source>
</evidence>
<evidence type="ECO:0000256" key="7">
    <source>
        <dbReference type="ARBA" id="ARBA00023242"/>
    </source>
</evidence>
<dbReference type="GO" id="GO:0009873">
    <property type="term" value="P:ethylene-activated signaling pathway"/>
    <property type="evidence" value="ECO:0007669"/>
    <property type="project" value="UniProtKB-KW"/>
</dbReference>
<dbReference type="GO" id="GO:0003700">
    <property type="term" value="F:DNA-binding transcription factor activity"/>
    <property type="evidence" value="ECO:0007669"/>
    <property type="project" value="InterPro"/>
</dbReference>
<protein>
    <recommendedName>
        <fullName evidence="10">AP2/ERF domain-containing protein</fullName>
    </recommendedName>
</protein>
<dbReference type="CDD" id="cd00018">
    <property type="entry name" value="AP2"/>
    <property type="match status" value="1"/>
</dbReference>
<evidence type="ECO:0000256" key="4">
    <source>
        <dbReference type="ARBA" id="ARBA00023125"/>
    </source>
</evidence>
<dbReference type="PRINTS" id="PR00367">
    <property type="entry name" value="ETHRSPELEMNT"/>
</dbReference>
<dbReference type="GO" id="GO:0006950">
    <property type="term" value="P:response to stress"/>
    <property type="evidence" value="ECO:0007669"/>
    <property type="project" value="UniProtKB-ARBA"/>
</dbReference>
<dbReference type="PROSITE" id="PS51032">
    <property type="entry name" value="AP2_ERF"/>
    <property type="match status" value="1"/>
</dbReference>
<dbReference type="PANTHER" id="PTHR31190:SF499">
    <property type="entry name" value="ETHYLENE-RESPONSIVE TRANSCRIPTION FACTOR ERF105"/>
    <property type="match status" value="1"/>
</dbReference>
<dbReference type="PANTHER" id="PTHR31190">
    <property type="entry name" value="DNA-BINDING DOMAIN"/>
    <property type="match status" value="1"/>
</dbReference>
<dbReference type="Pfam" id="PF00847">
    <property type="entry name" value="AP2"/>
    <property type="match status" value="1"/>
</dbReference>
<evidence type="ECO:0000259" key="10">
    <source>
        <dbReference type="PROSITE" id="PS51032"/>
    </source>
</evidence>
<keyword evidence="7" id="KW-0539">Nucleus</keyword>
<dbReference type="Gene3D" id="3.30.730.10">
    <property type="entry name" value="AP2/ERF domain"/>
    <property type="match status" value="1"/>
</dbReference>
<evidence type="ECO:0000313" key="11">
    <source>
        <dbReference type="EMBL" id="KAK9181438.1"/>
    </source>
</evidence>
<evidence type="ECO:0000256" key="8">
    <source>
        <dbReference type="ARBA" id="ARBA00024343"/>
    </source>
</evidence>
<feature type="domain" description="AP2/ERF" evidence="10">
    <location>
        <begin position="138"/>
        <end position="196"/>
    </location>
</feature>
<name>A0AAP0LQW1_9ROSI</name>
<dbReference type="Proteomes" id="UP001428341">
    <property type="component" value="Unassembled WGS sequence"/>
</dbReference>
<dbReference type="GO" id="GO:0000976">
    <property type="term" value="F:transcription cis-regulatory region binding"/>
    <property type="evidence" value="ECO:0007669"/>
    <property type="project" value="UniProtKB-ARBA"/>
</dbReference>
<dbReference type="SUPFAM" id="SSF54171">
    <property type="entry name" value="DNA-binding domain"/>
    <property type="match status" value="1"/>
</dbReference>
<keyword evidence="2" id="KW-0936">Ethylene signaling pathway</keyword>
<sequence>MASLNEASTLELISQYLLADQYFTSSIDHTHSFKSISNLPQSPSLFNNPTTTTTATTVTTTTDRDNINSRNKPSSTLKQRKPACVKNVTIPQTTSFNLMSCSNVNDDADNPVAVKNKDPDAAADDNNNNNNNNIEEKHYRGVRRRPWGRYAAEIRDPNRKGSRVWLGTFDTAVEAAKAYDNAAFRLRGSKAILNFPLEVGGTLDSKVEVDRGKKRKYEETEGFQRNVVVKKEEETVTVGGGGGVGVGPLTPSNWTGFWDGEKGIFTVPPLSPLSPYAGISPLRPLTVTSSRTQPSSTIISRSHSSTISRLSSSSSAFTVRLTVVSHHSCLIQAACLTLITPNRLHENPFCSFANENPEDV</sequence>
<dbReference type="FunFam" id="3.30.730.10:FF:000001">
    <property type="entry name" value="Ethylene-responsive transcription factor 2"/>
    <property type="match status" value="1"/>
</dbReference>
<keyword evidence="5" id="KW-0010">Activator</keyword>
<dbReference type="InterPro" id="IPR036955">
    <property type="entry name" value="AP2/ERF_dom_sf"/>
</dbReference>
<evidence type="ECO:0000256" key="1">
    <source>
        <dbReference type="ARBA" id="ARBA00004123"/>
    </source>
</evidence>
<evidence type="ECO:0000256" key="9">
    <source>
        <dbReference type="SAM" id="MobiDB-lite"/>
    </source>
</evidence>
<feature type="compositionally biased region" description="Low complexity" evidence="9">
    <location>
        <begin position="124"/>
        <end position="133"/>
    </location>
</feature>
<comment type="similarity">
    <text evidence="8">Belongs to the AP2/ERF transcription factor family. ERF subfamily.</text>
</comment>
<dbReference type="InterPro" id="IPR016177">
    <property type="entry name" value="DNA-bd_dom_sf"/>
</dbReference>
<dbReference type="EMBL" id="JBCGBO010000024">
    <property type="protein sequence ID" value="KAK9181438.1"/>
    <property type="molecule type" value="Genomic_DNA"/>
</dbReference>
<evidence type="ECO:0000256" key="2">
    <source>
        <dbReference type="ARBA" id="ARBA00022745"/>
    </source>
</evidence>
<proteinExistence type="inferred from homology"/>
<dbReference type="SMART" id="SM00380">
    <property type="entry name" value="AP2"/>
    <property type="match status" value="1"/>
</dbReference>
<keyword evidence="12" id="KW-1185">Reference proteome</keyword>
<gene>
    <name evidence="11" type="ORF">WN944_024575</name>
</gene>
<keyword evidence="3" id="KW-0805">Transcription regulation</keyword>
<organism evidence="11 12">
    <name type="scientific">Citrus x changshan-huyou</name>
    <dbReference type="NCBI Taxonomy" id="2935761"/>
    <lineage>
        <taxon>Eukaryota</taxon>
        <taxon>Viridiplantae</taxon>
        <taxon>Streptophyta</taxon>
        <taxon>Embryophyta</taxon>
        <taxon>Tracheophyta</taxon>
        <taxon>Spermatophyta</taxon>
        <taxon>Magnoliopsida</taxon>
        <taxon>eudicotyledons</taxon>
        <taxon>Gunneridae</taxon>
        <taxon>Pentapetalae</taxon>
        <taxon>rosids</taxon>
        <taxon>malvids</taxon>
        <taxon>Sapindales</taxon>
        <taxon>Rutaceae</taxon>
        <taxon>Aurantioideae</taxon>
        <taxon>Citrus</taxon>
    </lineage>
</organism>
<feature type="region of interest" description="Disordered" evidence="9">
    <location>
        <begin position="109"/>
        <end position="139"/>
    </location>
</feature>
<evidence type="ECO:0000256" key="6">
    <source>
        <dbReference type="ARBA" id="ARBA00023163"/>
    </source>
</evidence>
<dbReference type="AlphaFoldDB" id="A0AAP0LQW1"/>
<comment type="subcellular location">
    <subcellularLocation>
        <location evidence="1">Nucleus</location>
    </subcellularLocation>
</comment>
<evidence type="ECO:0000313" key="12">
    <source>
        <dbReference type="Proteomes" id="UP001428341"/>
    </source>
</evidence>